<keyword evidence="3" id="KW-1185">Reference proteome</keyword>
<name>A0A9W6TST2_9STRA</name>
<dbReference type="EMBL" id="BSXW01000340">
    <property type="protein sequence ID" value="GMF19345.1"/>
    <property type="molecule type" value="Genomic_DNA"/>
</dbReference>
<evidence type="ECO:0000313" key="3">
    <source>
        <dbReference type="Proteomes" id="UP001165083"/>
    </source>
</evidence>
<dbReference type="Proteomes" id="UP001165083">
    <property type="component" value="Unassembled WGS sequence"/>
</dbReference>
<proteinExistence type="predicted"/>
<feature type="region of interest" description="Disordered" evidence="1">
    <location>
        <begin position="32"/>
        <end position="54"/>
    </location>
</feature>
<evidence type="ECO:0000256" key="1">
    <source>
        <dbReference type="SAM" id="MobiDB-lite"/>
    </source>
</evidence>
<dbReference type="AlphaFoldDB" id="A0A9W6TST2"/>
<organism evidence="2 3">
    <name type="scientific">Phytophthora lilii</name>
    <dbReference type="NCBI Taxonomy" id="2077276"/>
    <lineage>
        <taxon>Eukaryota</taxon>
        <taxon>Sar</taxon>
        <taxon>Stramenopiles</taxon>
        <taxon>Oomycota</taxon>
        <taxon>Peronosporomycetes</taxon>
        <taxon>Peronosporales</taxon>
        <taxon>Peronosporaceae</taxon>
        <taxon>Phytophthora</taxon>
    </lineage>
</organism>
<gene>
    <name evidence="2" type="ORF">Plil01_000738100</name>
</gene>
<feature type="compositionally biased region" description="Low complexity" evidence="1">
    <location>
        <begin position="32"/>
        <end position="53"/>
    </location>
</feature>
<evidence type="ECO:0000313" key="2">
    <source>
        <dbReference type="EMBL" id="GMF19345.1"/>
    </source>
</evidence>
<comment type="caution">
    <text evidence="2">The sequence shown here is derived from an EMBL/GenBank/DDBJ whole genome shotgun (WGS) entry which is preliminary data.</text>
</comment>
<protein>
    <submittedName>
        <fullName evidence="2">Unnamed protein product</fullName>
    </submittedName>
</protein>
<sequence>MVRRAAPRLEEGGLREIVSDEDVAVACCVKSSSDASKNANANAASAPGGPSDAQDLTVFVREQEETVELPFEVTIAV</sequence>
<accession>A0A9W6TST2</accession>
<reference evidence="2" key="1">
    <citation type="submission" date="2023-04" db="EMBL/GenBank/DDBJ databases">
        <title>Phytophthora lilii NBRC 32176.</title>
        <authorList>
            <person name="Ichikawa N."/>
            <person name="Sato H."/>
            <person name="Tonouchi N."/>
        </authorList>
    </citation>
    <scope>NUCLEOTIDE SEQUENCE</scope>
    <source>
        <strain evidence="2">NBRC 32176</strain>
    </source>
</reference>